<reference evidence="2" key="1">
    <citation type="submission" date="2021-01" db="UniProtKB">
        <authorList>
            <consortium name="EnsemblMetazoa"/>
        </authorList>
    </citation>
    <scope>IDENTIFICATION</scope>
</reference>
<feature type="compositionally biased region" description="Basic residues" evidence="1">
    <location>
        <begin position="326"/>
        <end position="335"/>
    </location>
</feature>
<dbReference type="EnsemblMetazoa" id="XM_022788451">
    <property type="protein sequence ID" value="XP_022644186"/>
    <property type="gene ID" value="LOC111243235"/>
</dbReference>
<sequence>MQTETPLEASVDKYTRVPYKMPSFAGLLTHDEVDKVMSIDEKTKNILQQLTALNLYQELPMEVEADEDDARLSLDDSTTQRNEESIIDDRDEGAVVDCSREVHYSVYGGTDPTARHQLRQELFVGSGSNAAFNGQSSVITNTLKTTPNHTGALGQAALSREDKVVNDDLQQLTLHPEDMELQYIESPETDSDPSVTYVSTRSPKNISSDNNSAILSRNGITSHVTYNRKVTRRPTERMSTTRRPMRPGSSKQTSASTARTTTATAIMITPAPSTADDSLDATLEEVDFDKQSQVTDEPDLTTEPLTTTSINTTMPMATMTVTTMTPRRRPGKTLTKKASQAPAGDG</sequence>
<evidence type="ECO:0000256" key="1">
    <source>
        <dbReference type="SAM" id="MobiDB-lite"/>
    </source>
</evidence>
<organism evidence="2 3">
    <name type="scientific">Varroa destructor</name>
    <name type="common">Honeybee mite</name>
    <dbReference type="NCBI Taxonomy" id="109461"/>
    <lineage>
        <taxon>Eukaryota</taxon>
        <taxon>Metazoa</taxon>
        <taxon>Ecdysozoa</taxon>
        <taxon>Arthropoda</taxon>
        <taxon>Chelicerata</taxon>
        <taxon>Arachnida</taxon>
        <taxon>Acari</taxon>
        <taxon>Parasitiformes</taxon>
        <taxon>Mesostigmata</taxon>
        <taxon>Gamasina</taxon>
        <taxon>Dermanyssoidea</taxon>
        <taxon>Varroidae</taxon>
        <taxon>Varroa</taxon>
    </lineage>
</organism>
<dbReference type="Proteomes" id="UP000594260">
    <property type="component" value="Unplaced"/>
</dbReference>
<evidence type="ECO:0000313" key="2">
    <source>
        <dbReference type="EnsemblMetazoa" id="XP_022644186"/>
    </source>
</evidence>
<feature type="compositionally biased region" description="Polar residues" evidence="1">
    <location>
        <begin position="192"/>
        <end position="213"/>
    </location>
</feature>
<feature type="region of interest" description="Disordered" evidence="1">
    <location>
        <begin position="324"/>
        <end position="346"/>
    </location>
</feature>
<keyword evidence="3" id="KW-1185">Reference proteome</keyword>
<evidence type="ECO:0000313" key="3">
    <source>
        <dbReference type="Proteomes" id="UP000594260"/>
    </source>
</evidence>
<protein>
    <submittedName>
        <fullName evidence="2">Uncharacterized protein</fullName>
    </submittedName>
</protein>
<proteinExistence type="predicted"/>
<feature type="region of interest" description="Disordered" evidence="1">
    <location>
        <begin position="231"/>
        <end position="260"/>
    </location>
</feature>
<feature type="region of interest" description="Disordered" evidence="1">
    <location>
        <begin position="185"/>
        <end position="213"/>
    </location>
</feature>
<accession>A0A7M7IYU7</accession>
<name>A0A7M7IYU7_VARDE</name>
<dbReference type="RefSeq" id="XP_022644186.1">
    <property type="nucleotide sequence ID" value="XM_022788451.1"/>
</dbReference>
<dbReference type="AlphaFoldDB" id="A0A7M7IYU7"/>
<dbReference type="GeneID" id="111243235"/>